<comment type="subcellular location">
    <subcellularLocation>
        <location evidence="1">Membrane</location>
        <topology evidence="1">Multi-pass membrane protein</topology>
    </subcellularLocation>
</comment>
<dbReference type="InterPro" id="IPR036739">
    <property type="entry name" value="SLC41_membr_dom_sf"/>
</dbReference>
<dbReference type="OrthoDB" id="5791097at2759"/>
<feature type="transmembrane region" description="Helical" evidence="10">
    <location>
        <begin position="379"/>
        <end position="397"/>
    </location>
</feature>
<dbReference type="GeneID" id="106741540"/>
<feature type="transmembrane region" description="Helical" evidence="10">
    <location>
        <begin position="152"/>
        <end position="177"/>
    </location>
</feature>
<evidence type="ECO:0000256" key="6">
    <source>
        <dbReference type="ARBA" id="ARBA00022989"/>
    </source>
</evidence>
<keyword evidence="6 10" id="KW-1133">Transmembrane helix</keyword>
<evidence type="ECO:0000256" key="10">
    <source>
        <dbReference type="SAM" id="Phobius"/>
    </source>
</evidence>
<feature type="region of interest" description="Disordered" evidence="9">
    <location>
        <begin position="79"/>
        <end position="119"/>
    </location>
</feature>
<keyword evidence="3" id="KW-0813">Transport</keyword>
<protein>
    <submittedName>
        <fullName evidence="13">Solute carrier family 41 member 1-like</fullName>
    </submittedName>
</protein>
<feature type="transmembrane region" description="Helical" evidence="10">
    <location>
        <begin position="496"/>
        <end position="518"/>
    </location>
</feature>
<dbReference type="FunFam" id="1.10.357.20:FF:000001">
    <property type="entry name" value="Solute carrier family 41 member 2"/>
    <property type="match status" value="1"/>
</dbReference>
<keyword evidence="8 10" id="KW-0472">Membrane</keyword>
<feature type="domain" description="SLC41A/MgtE integral membrane" evidence="11">
    <location>
        <begin position="412"/>
        <end position="553"/>
    </location>
</feature>
<dbReference type="PANTHER" id="PTHR16228">
    <property type="entry name" value="DIVALENT CATION TRANSPORTER SOLUTE CARRIER FAMILY 41"/>
    <property type="match status" value="1"/>
</dbReference>
<feature type="transmembrane region" description="Helical" evidence="10">
    <location>
        <begin position="538"/>
        <end position="561"/>
    </location>
</feature>
<evidence type="ECO:0000256" key="8">
    <source>
        <dbReference type="ARBA" id="ARBA00023136"/>
    </source>
</evidence>
<dbReference type="GO" id="GO:0005886">
    <property type="term" value="C:plasma membrane"/>
    <property type="evidence" value="ECO:0007669"/>
    <property type="project" value="TreeGrafter"/>
</dbReference>
<comment type="similarity">
    <text evidence="2">Belongs to the SLC41A transporter family.</text>
</comment>
<keyword evidence="12" id="KW-1185">Reference proteome</keyword>
<evidence type="ECO:0000256" key="9">
    <source>
        <dbReference type="SAM" id="MobiDB-lite"/>
    </source>
</evidence>
<evidence type="ECO:0000313" key="12">
    <source>
        <dbReference type="Proteomes" id="UP000515204"/>
    </source>
</evidence>
<accession>A0A6P3WSW9</accession>
<reference evidence="13" key="1">
    <citation type="submission" date="2025-08" db="UniProtKB">
        <authorList>
            <consortium name="RefSeq"/>
        </authorList>
    </citation>
    <scope>IDENTIFICATION</scope>
</reference>
<feature type="transmembrane region" description="Helical" evidence="10">
    <location>
        <begin position="345"/>
        <end position="367"/>
    </location>
</feature>
<dbReference type="Pfam" id="PF01769">
    <property type="entry name" value="MgtE"/>
    <property type="match status" value="2"/>
</dbReference>
<dbReference type="GO" id="GO:0008324">
    <property type="term" value="F:monoatomic cation transmembrane transporter activity"/>
    <property type="evidence" value="ECO:0007669"/>
    <property type="project" value="InterPro"/>
</dbReference>
<gene>
    <name evidence="13" type="primary">LOC106741540</name>
</gene>
<dbReference type="FunFam" id="1.10.357.20:FF:000003">
    <property type="entry name" value="Uncharacterized protein, isoform B"/>
    <property type="match status" value="1"/>
</dbReference>
<dbReference type="Proteomes" id="UP000515204">
    <property type="component" value="Unplaced"/>
</dbReference>
<evidence type="ECO:0000256" key="7">
    <source>
        <dbReference type="ARBA" id="ARBA00023065"/>
    </source>
</evidence>
<feature type="transmembrane region" description="Helical" evidence="10">
    <location>
        <begin position="313"/>
        <end position="333"/>
    </location>
</feature>
<keyword evidence="4 10" id="KW-0812">Transmembrane</keyword>
<evidence type="ECO:0000256" key="2">
    <source>
        <dbReference type="ARBA" id="ARBA00009749"/>
    </source>
</evidence>
<keyword evidence="7" id="KW-0406">Ion transport</keyword>
<keyword evidence="5" id="KW-0460">Magnesium</keyword>
<dbReference type="PANTHER" id="PTHR16228:SF26">
    <property type="entry name" value="SOLUTE CARRIER FAMILY 41 MEMBER 1-LIKE PROTEIN"/>
    <property type="match status" value="1"/>
</dbReference>
<dbReference type="KEGG" id="dqu:106741540"/>
<feature type="transmembrane region" description="Helical" evidence="10">
    <location>
        <begin position="233"/>
        <end position="262"/>
    </location>
</feature>
<proteinExistence type="inferred from homology"/>
<feature type="transmembrane region" description="Helical" evidence="10">
    <location>
        <begin position="466"/>
        <end position="484"/>
    </location>
</feature>
<feature type="compositionally biased region" description="Basic and acidic residues" evidence="9">
    <location>
        <begin position="94"/>
        <end position="106"/>
    </location>
</feature>
<dbReference type="InterPro" id="IPR045349">
    <property type="entry name" value="SLC41A1-3"/>
</dbReference>
<dbReference type="RefSeq" id="XP_014469155.1">
    <property type="nucleotide sequence ID" value="XM_014613669.1"/>
</dbReference>
<feature type="transmembrane region" description="Helical" evidence="10">
    <location>
        <begin position="274"/>
        <end position="301"/>
    </location>
</feature>
<evidence type="ECO:0000256" key="1">
    <source>
        <dbReference type="ARBA" id="ARBA00004141"/>
    </source>
</evidence>
<feature type="transmembrane region" description="Helical" evidence="10">
    <location>
        <begin position="403"/>
        <end position="422"/>
    </location>
</feature>
<dbReference type="SUPFAM" id="SSF161093">
    <property type="entry name" value="MgtE membrane domain-like"/>
    <property type="match status" value="2"/>
</dbReference>
<evidence type="ECO:0000256" key="4">
    <source>
        <dbReference type="ARBA" id="ARBA00022692"/>
    </source>
</evidence>
<evidence type="ECO:0000259" key="11">
    <source>
        <dbReference type="Pfam" id="PF01769"/>
    </source>
</evidence>
<evidence type="ECO:0000256" key="5">
    <source>
        <dbReference type="ARBA" id="ARBA00022842"/>
    </source>
</evidence>
<dbReference type="Gene3D" id="1.10.357.20">
    <property type="entry name" value="SLC41 divalent cation transporters, integral membrane domain"/>
    <property type="match status" value="2"/>
</dbReference>
<name>A0A6P3WSW9_DINQU</name>
<evidence type="ECO:0000256" key="3">
    <source>
        <dbReference type="ARBA" id="ARBA00022448"/>
    </source>
</evidence>
<dbReference type="AlphaFoldDB" id="A0A6P3WSW9"/>
<sequence length="575" mass="62614">MVVFPGSVTEPALLDSNDLIHDYKIPIDMTEDINFKKIKDEAFAIPRVMMTNGKTNYALNIESIDRIDKRNIPTENINAEPVVTEKMAAGQKRSNGEEDKDKKAMSDDNFGDKGGGSLSSSSIVTISSTADPNYPNGSNGDRNKVDIRTEKWCHTILQVSVPFFIAGAGTIGAGYILNTVKNWEVFKTISELLILVPALLGLKGNLDMCLASRLSTQANLGNMFSARETVKMIIGNIALVQIQAIVAAICVAVFAMTVGAITTDTDNGFDWNHAVLLAASSVSTATSSCFILDFLLIAVIMLSYRCKMNPDNLATPLAASFGDVVSISVLSGISSQLYLRLGTQIWVLYVILAGYLLLLPCWIIIVLKNKYTSKVLKTGWVPVLSALLISGFGGLILDRVVNMYNGFAIFSPIINGIGGNLVSVQASRTSTMLHQSSIMGILPPNAKIFIAPWKVLFKGSQTAKTARMLIGMAIIGQLIFVFVADYVNEDNCMLNAYFVVAYLIVSVLQVMFLLYIAYIMIHAMWRYKIDPDNSAIPYLTALGDLSGSLFLALAFWFIYVIHKEYCVGESVGGAT</sequence>
<evidence type="ECO:0000313" key="13">
    <source>
        <dbReference type="RefSeq" id="XP_014469155.1"/>
    </source>
</evidence>
<dbReference type="InterPro" id="IPR006667">
    <property type="entry name" value="SLC41_membr_dom"/>
</dbReference>
<feature type="domain" description="SLC41A/MgtE integral membrane" evidence="11">
    <location>
        <begin position="196"/>
        <end position="333"/>
    </location>
</feature>
<organism evidence="12 13">
    <name type="scientific">Dinoponera quadriceps</name>
    <name type="common">South American ant</name>
    <dbReference type="NCBI Taxonomy" id="609295"/>
    <lineage>
        <taxon>Eukaryota</taxon>
        <taxon>Metazoa</taxon>
        <taxon>Ecdysozoa</taxon>
        <taxon>Arthropoda</taxon>
        <taxon>Hexapoda</taxon>
        <taxon>Insecta</taxon>
        <taxon>Pterygota</taxon>
        <taxon>Neoptera</taxon>
        <taxon>Endopterygota</taxon>
        <taxon>Hymenoptera</taxon>
        <taxon>Apocrita</taxon>
        <taxon>Aculeata</taxon>
        <taxon>Formicoidea</taxon>
        <taxon>Formicidae</taxon>
        <taxon>Ponerinae</taxon>
        <taxon>Ponerini</taxon>
        <taxon>Dinoponera</taxon>
    </lineage>
</organism>